<reference evidence="9" key="1">
    <citation type="submission" date="2021-05" db="EMBL/GenBank/DDBJ databases">
        <title>The genome of the haptophyte Pavlova lutheri (Diacronema luteri, Pavlovales) - a model for lipid biosynthesis in eukaryotic algae.</title>
        <authorList>
            <person name="Hulatt C.J."/>
            <person name="Posewitz M.C."/>
        </authorList>
    </citation>
    <scope>NUCLEOTIDE SEQUENCE</scope>
    <source>
        <strain evidence="9">NIVA-4/92</strain>
    </source>
</reference>
<dbReference type="GO" id="GO:0009435">
    <property type="term" value="P:NAD+ biosynthetic process"/>
    <property type="evidence" value="ECO:0007669"/>
    <property type="project" value="UniProtKB-UniPathway"/>
</dbReference>
<dbReference type="InterPro" id="IPR004821">
    <property type="entry name" value="Cyt_trans-like"/>
</dbReference>
<feature type="domain" description="Cytidyltransferase-like" evidence="8">
    <location>
        <begin position="18"/>
        <end position="187"/>
    </location>
</feature>
<keyword evidence="3" id="KW-0808">Transferase</keyword>
<dbReference type="EMBL" id="JAGTXO010000001">
    <property type="protein sequence ID" value="KAG8470415.1"/>
    <property type="molecule type" value="Genomic_DNA"/>
</dbReference>
<keyword evidence="7" id="KW-0520">NAD</keyword>
<evidence type="ECO:0000256" key="1">
    <source>
        <dbReference type="ARBA" id="ARBA00004790"/>
    </source>
</evidence>
<dbReference type="CDD" id="cd02165">
    <property type="entry name" value="NMNAT"/>
    <property type="match status" value="1"/>
</dbReference>
<keyword evidence="10" id="KW-1185">Reference proteome</keyword>
<dbReference type="HAMAP" id="MF_00244">
    <property type="entry name" value="NaMN_adenylyltr"/>
    <property type="match status" value="1"/>
</dbReference>
<keyword evidence="5" id="KW-0547">Nucleotide-binding</keyword>
<keyword evidence="4" id="KW-0548">Nucleotidyltransferase</keyword>
<dbReference type="Gene3D" id="3.40.50.620">
    <property type="entry name" value="HUPs"/>
    <property type="match status" value="1"/>
</dbReference>
<evidence type="ECO:0000256" key="5">
    <source>
        <dbReference type="ARBA" id="ARBA00022741"/>
    </source>
</evidence>
<dbReference type="Proteomes" id="UP000751190">
    <property type="component" value="Unassembled WGS sequence"/>
</dbReference>
<evidence type="ECO:0000259" key="8">
    <source>
        <dbReference type="Pfam" id="PF01467"/>
    </source>
</evidence>
<dbReference type="GO" id="GO:0005524">
    <property type="term" value="F:ATP binding"/>
    <property type="evidence" value="ECO:0007669"/>
    <property type="project" value="UniProtKB-KW"/>
</dbReference>
<dbReference type="AlphaFoldDB" id="A0A8J5XYT1"/>
<dbReference type="InterPro" id="IPR014729">
    <property type="entry name" value="Rossmann-like_a/b/a_fold"/>
</dbReference>
<name>A0A8J5XYT1_DIALT</name>
<protein>
    <recommendedName>
        <fullName evidence="8">Cytidyltransferase-like domain-containing protein</fullName>
    </recommendedName>
</protein>
<organism evidence="9 10">
    <name type="scientific">Diacronema lutheri</name>
    <name type="common">Unicellular marine alga</name>
    <name type="synonym">Monochrysis lutheri</name>
    <dbReference type="NCBI Taxonomy" id="2081491"/>
    <lineage>
        <taxon>Eukaryota</taxon>
        <taxon>Haptista</taxon>
        <taxon>Haptophyta</taxon>
        <taxon>Pavlovophyceae</taxon>
        <taxon>Pavlovales</taxon>
        <taxon>Pavlovaceae</taxon>
        <taxon>Diacronema</taxon>
    </lineage>
</organism>
<keyword evidence="6" id="KW-0067">ATP-binding</keyword>
<accession>A0A8J5XYT1</accession>
<evidence type="ECO:0000256" key="2">
    <source>
        <dbReference type="ARBA" id="ARBA00022642"/>
    </source>
</evidence>
<sequence>MTPHAASAQASARKRVALLGGSFDPITDAHLKCAAEIIHCGAAEEVWLVPCGERPDKPTLRRSVLDRLLMCHLAVNTTFGSSFPVMVSDIELHEPKALPTWHLMQKIKAARPELEPVFVIGSDLVRDLKSWDEGERLWAEESFVVINRPGYELGNEALPPHATRLEPPGNAFTLVSAELSSSEVRKRLRLTSNFGDLERTAINQKNYGLVEGLVPAAVLAHIMRYRIYENDT</sequence>
<evidence type="ECO:0000313" key="9">
    <source>
        <dbReference type="EMBL" id="KAG8470415.1"/>
    </source>
</evidence>
<dbReference type="PANTHER" id="PTHR39321:SF3">
    <property type="entry name" value="PHOSPHOPANTETHEINE ADENYLYLTRANSFERASE"/>
    <property type="match status" value="1"/>
</dbReference>
<dbReference type="OrthoDB" id="422187at2759"/>
<evidence type="ECO:0000313" key="10">
    <source>
        <dbReference type="Proteomes" id="UP000751190"/>
    </source>
</evidence>
<comment type="caution">
    <text evidence="9">The sequence shown here is derived from an EMBL/GenBank/DDBJ whole genome shotgun (WGS) entry which is preliminary data.</text>
</comment>
<dbReference type="Pfam" id="PF01467">
    <property type="entry name" value="CTP_transf_like"/>
    <property type="match status" value="1"/>
</dbReference>
<proteinExistence type="inferred from homology"/>
<dbReference type="OMA" id="IDEIWVV"/>
<evidence type="ECO:0000256" key="7">
    <source>
        <dbReference type="ARBA" id="ARBA00023027"/>
    </source>
</evidence>
<evidence type="ECO:0000256" key="4">
    <source>
        <dbReference type="ARBA" id="ARBA00022695"/>
    </source>
</evidence>
<dbReference type="SUPFAM" id="SSF52374">
    <property type="entry name" value="Nucleotidylyl transferase"/>
    <property type="match status" value="1"/>
</dbReference>
<evidence type="ECO:0000256" key="3">
    <source>
        <dbReference type="ARBA" id="ARBA00022679"/>
    </source>
</evidence>
<comment type="pathway">
    <text evidence="1">Cofactor biosynthesis; NAD(+) biosynthesis.</text>
</comment>
<dbReference type="PANTHER" id="PTHR39321">
    <property type="entry name" value="NICOTINATE-NUCLEOTIDE ADENYLYLTRANSFERASE-RELATED"/>
    <property type="match status" value="1"/>
</dbReference>
<dbReference type="UniPathway" id="UPA00253">
    <property type="reaction ID" value="UER00600"/>
</dbReference>
<gene>
    <name evidence="9" type="ORF">KFE25_008836</name>
</gene>
<dbReference type="InterPro" id="IPR005248">
    <property type="entry name" value="NadD/NMNAT"/>
</dbReference>
<dbReference type="GO" id="GO:0070566">
    <property type="term" value="F:adenylyltransferase activity"/>
    <property type="evidence" value="ECO:0007669"/>
    <property type="project" value="UniProtKB-ARBA"/>
</dbReference>
<keyword evidence="2" id="KW-0662">Pyridine nucleotide biosynthesis</keyword>
<evidence type="ECO:0000256" key="6">
    <source>
        <dbReference type="ARBA" id="ARBA00022840"/>
    </source>
</evidence>